<sequence>MNKEIILEKCLPDQKAHQHNVTLSIDEEGFVDYKVEAILLPHVHILQYKLTTNHKSGIPVITFVENLSFICVKKDGKTDYEYLESWNGKFGMDLYISFDEEKPKYCQDALEVARTKPTFSVFDIFMIMTVAPENIEVLKNYQFKIIKNTENPVLLEFDNFDGTQKAASPAFLMALLLKQHLKAIKNETGKKPKEIAFSTFAQLNVDEIKRVKKQLNESCEMLKIACTFLDYAELQI</sequence>
<dbReference type="AlphaFoldDB" id="A0A914YP28"/>
<protein>
    <submittedName>
        <fullName evidence="2">Uncharacterized protein</fullName>
    </submittedName>
</protein>
<organism evidence="1 2">
    <name type="scientific">Panagrolaimus superbus</name>
    <dbReference type="NCBI Taxonomy" id="310955"/>
    <lineage>
        <taxon>Eukaryota</taxon>
        <taxon>Metazoa</taxon>
        <taxon>Ecdysozoa</taxon>
        <taxon>Nematoda</taxon>
        <taxon>Chromadorea</taxon>
        <taxon>Rhabditida</taxon>
        <taxon>Tylenchina</taxon>
        <taxon>Panagrolaimomorpha</taxon>
        <taxon>Panagrolaimoidea</taxon>
        <taxon>Panagrolaimidae</taxon>
        <taxon>Panagrolaimus</taxon>
    </lineage>
</organism>
<name>A0A914YP28_9BILA</name>
<accession>A0A914YP28</accession>
<evidence type="ECO:0000313" key="1">
    <source>
        <dbReference type="Proteomes" id="UP000887577"/>
    </source>
</evidence>
<evidence type="ECO:0000313" key="2">
    <source>
        <dbReference type="WBParaSite" id="PSU_v2.g21180.t1"/>
    </source>
</evidence>
<proteinExistence type="predicted"/>
<keyword evidence="1" id="KW-1185">Reference proteome</keyword>
<reference evidence="2" key="1">
    <citation type="submission" date="2022-11" db="UniProtKB">
        <authorList>
            <consortium name="WormBaseParasite"/>
        </authorList>
    </citation>
    <scope>IDENTIFICATION</scope>
</reference>
<dbReference type="Gene3D" id="3.30.420.40">
    <property type="match status" value="1"/>
</dbReference>
<dbReference type="Gene3D" id="3.30.30.30">
    <property type="match status" value="1"/>
</dbReference>
<dbReference type="WBParaSite" id="PSU_v2.g21180.t1">
    <property type="protein sequence ID" value="PSU_v2.g21180.t1"/>
    <property type="gene ID" value="PSU_v2.g21180"/>
</dbReference>
<dbReference type="Proteomes" id="UP000887577">
    <property type="component" value="Unplaced"/>
</dbReference>